<dbReference type="EMBL" id="LR796399">
    <property type="protein sequence ID" value="CAB4142112.1"/>
    <property type="molecule type" value="Genomic_DNA"/>
</dbReference>
<evidence type="ECO:0000313" key="3">
    <source>
        <dbReference type="EMBL" id="CAB4142112.1"/>
    </source>
</evidence>
<feature type="region of interest" description="Disordered" evidence="1">
    <location>
        <begin position="1"/>
        <end position="24"/>
    </location>
</feature>
<evidence type="ECO:0000256" key="1">
    <source>
        <dbReference type="SAM" id="MobiDB-lite"/>
    </source>
</evidence>
<name>A0A6J5M7M6_9CAUD</name>
<sequence>MSTNGWGKGSVNNTNGWGAGAINNDNGWGDSQLRSWSGDTDLDGGTGIPINTVAPVISGTTTLGSVLTTTNGTWTAKPAATFTYQWKRNGSNIVGATNSTYTIVVADSAANITCEVTATNDFGSAAATSNTITAQTYQAPVNTVAPAITGTAQENQTLTCSQGTWTGTPTITYAYQWKRNGSSIIGANTNSYLLGSFDVGQSIKCTVTATNSVGNTNADSNTVTPTSAVDADAQAFVTNAGIVDQVEANAVNNLVIGLKADGLWSKMKAIYPFVGSSASSHKYNLKNPLDTDAAFRLVFNGGWTHSANGALPNGTNAFADTKLNISLQPNWVSNNHLSFYSRTQALSGSGWNMGVGNASNGLPLFGVAAVRSGNLAIYDSGNFPSDRVTMVQTDGRGYWLGSTTALNLRKFIKNGGNVIVTNTNTTTAIASNANIFLGALNNTNGSDFFMSQEFAFSSIGDGLTDTEASNFYTRVQAFNTTLNRQV</sequence>
<reference evidence="3" key="1">
    <citation type="submission" date="2020-04" db="EMBL/GenBank/DDBJ databases">
        <authorList>
            <person name="Chiriac C."/>
            <person name="Salcher M."/>
            <person name="Ghai R."/>
            <person name="Kavagutti S V."/>
        </authorList>
    </citation>
    <scope>NUCLEOTIDE SEQUENCE</scope>
</reference>
<dbReference type="InterPro" id="IPR007110">
    <property type="entry name" value="Ig-like_dom"/>
</dbReference>
<gene>
    <name evidence="3" type="ORF">UFOVP425_48</name>
</gene>
<feature type="compositionally biased region" description="Polar residues" evidence="1">
    <location>
        <begin position="1"/>
        <end position="16"/>
    </location>
</feature>
<accession>A0A6J5M7M6</accession>
<feature type="domain" description="Ig-like" evidence="2">
    <location>
        <begin position="140"/>
        <end position="224"/>
    </location>
</feature>
<organism evidence="3">
    <name type="scientific">uncultured Caudovirales phage</name>
    <dbReference type="NCBI Taxonomy" id="2100421"/>
    <lineage>
        <taxon>Viruses</taxon>
        <taxon>Duplodnaviria</taxon>
        <taxon>Heunggongvirae</taxon>
        <taxon>Uroviricota</taxon>
        <taxon>Caudoviricetes</taxon>
        <taxon>Peduoviridae</taxon>
        <taxon>Maltschvirus</taxon>
        <taxon>Maltschvirus maltsch</taxon>
    </lineage>
</organism>
<dbReference type="Gene3D" id="2.60.40.2700">
    <property type="match status" value="2"/>
</dbReference>
<proteinExistence type="predicted"/>
<evidence type="ECO:0000259" key="2">
    <source>
        <dbReference type="PROSITE" id="PS50835"/>
    </source>
</evidence>
<protein>
    <recommendedName>
        <fullName evidence="2">Ig-like domain-containing protein</fullName>
    </recommendedName>
</protein>
<feature type="domain" description="Ig-like" evidence="2">
    <location>
        <begin position="49"/>
        <end position="133"/>
    </location>
</feature>
<dbReference type="PROSITE" id="PS50835">
    <property type="entry name" value="IG_LIKE"/>
    <property type="match status" value="2"/>
</dbReference>